<dbReference type="AlphaFoldDB" id="A0A9X6RLT4"/>
<comment type="caution">
    <text evidence="1">The sequence shown here is derived from an EMBL/GenBank/DDBJ whole genome shotgun (WGS) entry which is preliminary data.</text>
</comment>
<sequence length="128" mass="14622">MACLNNTTKETNVANASALDYTDELNLVVLGHEKPIRSDSVYLMTISLADIVVLWDNIPPYITLINPNIMRCNPDFLKGYNEHHGMGEWGFRMFVNLSDWTLIVFSVVRLMAVLQPFRFGWVQSLMTP</sequence>
<organism evidence="1 2">
    <name type="scientific">Hypsibius exemplaris</name>
    <name type="common">Freshwater tardigrade</name>
    <dbReference type="NCBI Taxonomy" id="2072580"/>
    <lineage>
        <taxon>Eukaryota</taxon>
        <taxon>Metazoa</taxon>
        <taxon>Ecdysozoa</taxon>
        <taxon>Tardigrada</taxon>
        <taxon>Eutardigrada</taxon>
        <taxon>Parachela</taxon>
        <taxon>Hypsibioidea</taxon>
        <taxon>Hypsibiidae</taxon>
        <taxon>Hypsibius</taxon>
    </lineage>
</organism>
<keyword evidence="2" id="KW-1185">Reference proteome</keyword>
<protein>
    <submittedName>
        <fullName evidence="1">Uncharacterized protein</fullName>
    </submittedName>
</protein>
<name>A0A9X6RLT4_HYPEX</name>
<accession>A0A9X6RLT4</accession>
<gene>
    <name evidence="1" type="ORF">BV898_17201</name>
</gene>
<evidence type="ECO:0000313" key="1">
    <source>
        <dbReference type="EMBL" id="OWA52758.1"/>
    </source>
</evidence>
<evidence type="ECO:0000313" key="2">
    <source>
        <dbReference type="Proteomes" id="UP000192578"/>
    </source>
</evidence>
<dbReference type="Proteomes" id="UP000192578">
    <property type="component" value="Unassembled WGS sequence"/>
</dbReference>
<dbReference type="EMBL" id="MTYJ01000285">
    <property type="protein sequence ID" value="OWA52758.1"/>
    <property type="molecule type" value="Genomic_DNA"/>
</dbReference>
<reference evidence="2" key="1">
    <citation type="submission" date="2017-01" db="EMBL/GenBank/DDBJ databases">
        <title>Comparative genomics of anhydrobiosis in the tardigrade Hypsibius dujardini.</title>
        <authorList>
            <person name="Yoshida Y."/>
            <person name="Koutsovoulos G."/>
            <person name="Laetsch D."/>
            <person name="Stevens L."/>
            <person name="Kumar S."/>
            <person name="Horikawa D."/>
            <person name="Ishino K."/>
            <person name="Komine S."/>
            <person name="Tomita M."/>
            <person name="Blaxter M."/>
            <person name="Arakawa K."/>
        </authorList>
    </citation>
    <scope>NUCLEOTIDE SEQUENCE [LARGE SCALE GENOMIC DNA]</scope>
    <source>
        <strain evidence="2">Z151</strain>
    </source>
</reference>
<dbReference type="Gene3D" id="1.20.1070.10">
    <property type="entry name" value="Rhodopsin 7-helix transmembrane proteins"/>
    <property type="match status" value="1"/>
</dbReference>
<proteinExistence type="predicted"/>